<evidence type="ECO:0000259" key="6">
    <source>
        <dbReference type="Pfam" id="PF01321"/>
    </source>
</evidence>
<keyword evidence="3" id="KW-0378">Hydrolase</keyword>
<protein>
    <submittedName>
        <fullName evidence="7">Peptidase M24</fullName>
    </submittedName>
</protein>
<dbReference type="InterPro" id="IPR000587">
    <property type="entry name" value="Creatinase_N"/>
</dbReference>
<dbReference type="Pfam" id="PF01321">
    <property type="entry name" value="Creatinase_N"/>
    <property type="match status" value="1"/>
</dbReference>
<dbReference type="Gene3D" id="3.90.230.10">
    <property type="entry name" value="Creatinase/methionine aminopeptidase superfamily"/>
    <property type="match status" value="1"/>
</dbReference>
<feature type="domain" description="Peptidase M24" evidence="5">
    <location>
        <begin position="137"/>
        <end position="340"/>
    </location>
</feature>
<dbReference type="RefSeq" id="WP_013278704.1">
    <property type="nucleotide sequence ID" value="NC_014378.1"/>
</dbReference>
<dbReference type="SUPFAM" id="SSF53092">
    <property type="entry name" value="Creatinase/prolidase N-terminal domain"/>
    <property type="match status" value="1"/>
</dbReference>
<dbReference type="Gene3D" id="3.40.350.10">
    <property type="entry name" value="Creatinase/prolidase N-terminal domain"/>
    <property type="match status" value="1"/>
</dbReference>
<comment type="similarity">
    <text evidence="1 4">Belongs to the peptidase M24B family.</text>
</comment>
<dbReference type="eggNOG" id="COG0006">
    <property type="taxonomic scope" value="Bacteria"/>
</dbReference>
<dbReference type="EMBL" id="CP002105">
    <property type="protein sequence ID" value="ADL13259.1"/>
    <property type="molecule type" value="Genomic_DNA"/>
</dbReference>
<dbReference type="MEROPS" id="M24.008"/>
<evidence type="ECO:0000313" key="7">
    <source>
        <dbReference type="EMBL" id="ADL13259.1"/>
    </source>
</evidence>
<accession>D9QRW8</accession>
<organism evidence="7 8">
    <name type="scientific">Acetohalobium arabaticum (strain ATCC 49924 / DSM 5501 / Z-7288)</name>
    <dbReference type="NCBI Taxonomy" id="574087"/>
    <lineage>
        <taxon>Bacteria</taxon>
        <taxon>Bacillati</taxon>
        <taxon>Bacillota</taxon>
        <taxon>Clostridia</taxon>
        <taxon>Halanaerobiales</taxon>
        <taxon>Halobacteroidaceae</taxon>
        <taxon>Acetohalobium</taxon>
    </lineage>
</organism>
<dbReference type="CDD" id="cd01092">
    <property type="entry name" value="APP-like"/>
    <property type="match status" value="1"/>
</dbReference>
<dbReference type="PANTHER" id="PTHR46112">
    <property type="entry name" value="AMINOPEPTIDASE"/>
    <property type="match status" value="1"/>
</dbReference>
<reference evidence="7 8" key="1">
    <citation type="journal article" date="2010" name="Stand. Genomic Sci.">
        <title>Complete genome sequence of Acetohalobium arabaticum type strain (Z-7288).</title>
        <authorList>
            <person name="Sikorski J."/>
            <person name="Lapidus A."/>
            <person name="Chertkov O."/>
            <person name="Lucas S."/>
            <person name="Copeland A."/>
            <person name="Glavina Del Rio T."/>
            <person name="Nolan M."/>
            <person name="Tice H."/>
            <person name="Cheng J.F."/>
            <person name="Han C."/>
            <person name="Brambilla E."/>
            <person name="Pitluck S."/>
            <person name="Liolios K."/>
            <person name="Ivanova N."/>
            <person name="Mavromatis K."/>
            <person name="Mikhailova N."/>
            <person name="Pati A."/>
            <person name="Bruce D."/>
            <person name="Detter C."/>
            <person name="Tapia R."/>
            <person name="Goodwin L."/>
            <person name="Chen A."/>
            <person name="Palaniappan K."/>
            <person name="Land M."/>
            <person name="Hauser L."/>
            <person name="Chang Y.J."/>
            <person name="Jeffries C.D."/>
            <person name="Rohde M."/>
            <person name="Goker M."/>
            <person name="Spring S."/>
            <person name="Woyke T."/>
            <person name="Bristow J."/>
            <person name="Eisen J.A."/>
            <person name="Markowitz V."/>
            <person name="Hugenholtz P."/>
            <person name="Kyrpides N.C."/>
            <person name="Klenk H.P."/>
        </authorList>
    </citation>
    <scope>NUCLEOTIDE SEQUENCE [LARGE SCALE GENOMIC DNA]</scope>
    <source>
        <strain evidence="8">ATCC 49924 / DSM 5501 / Z-7288</strain>
    </source>
</reference>
<dbReference type="InterPro" id="IPR001131">
    <property type="entry name" value="Peptidase_M24B_aminopep-P_CS"/>
</dbReference>
<evidence type="ECO:0000259" key="5">
    <source>
        <dbReference type="Pfam" id="PF00557"/>
    </source>
</evidence>
<evidence type="ECO:0000313" key="8">
    <source>
        <dbReference type="Proteomes" id="UP000001661"/>
    </source>
</evidence>
<feature type="domain" description="Creatinase N-terminal" evidence="6">
    <location>
        <begin position="4"/>
        <end position="129"/>
    </location>
</feature>
<dbReference type="InterPro" id="IPR029149">
    <property type="entry name" value="Creatin/AminoP/Spt16_N"/>
</dbReference>
<proteinExistence type="inferred from homology"/>
<dbReference type="Pfam" id="PF00557">
    <property type="entry name" value="Peptidase_M24"/>
    <property type="match status" value="1"/>
</dbReference>
<dbReference type="HOGENOM" id="CLU_017266_4_2_9"/>
<dbReference type="InterPro" id="IPR050659">
    <property type="entry name" value="Peptidase_M24B"/>
</dbReference>
<dbReference type="KEGG" id="aar:Acear_1754"/>
<gene>
    <name evidence="7" type="ordered locus">Acear_1754</name>
</gene>
<evidence type="ECO:0000256" key="4">
    <source>
        <dbReference type="RuleBase" id="RU000590"/>
    </source>
</evidence>
<evidence type="ECO:0000256" key="2">
    <source>
        <dbReference type="ARBA" id="ARBA00022723"/>
    </source>
</evidence>
<dbReference type="GO" id="GO:0046872">
    <property type="term" value="F:metal ion binding"/>
    <property type="evidence" value="ECO:0007669"/>
    <property type="project" value="UniProtKB-KW"/>
</dbReference>
<dbReference type="AlphaFoldDB" id="D9QRW8"/>
<dbReference type="STRING" id="574087.Acear_1754"/>
<dbReference type="Proteomes" id="UP000001661">
    <property type="component" value="Chromosome"/>
</dbReference>
<dbReference type="InterPro" id="IPR000994">
    <property type="entry name" value="Pept_M24"/>
</dbReference>
<sequence length="356" mass="39739">MEERITALREKLTELDLDGIMINNLQNKYYLSGFTGTAGTVIITDQEAVLITDFRYIEQAENQAIDFKIIEHGNPKIETIREELQRLEVERLGFEAQQESYQQYQQYQKKLGSLELVPTKDVVKELRIIKDESELNTIQEAVKIADDAFLHITEYIEPEMTEKEVSLELEYFMKQKGASAKAFDFIVASGKRGAMPHGVATDKEIAAGELVTFDLGSVYQQYNSDLTRNIIVGSEPTEKQQEVYETVLEAQLAAIKAIEPGKTGTEIDKVARDVITKAGYGDNFGHGLGHGVGLEVHEGPRLAQGKDEELRPGMVVTVEPGIYLSGWGGIRIEDIVVVTEEGCNVITEAPKELIRV</sequence>
<keyword evidence="2 4" id="KW-0479">Metal-binding</keyword>
<dbReference type="OrthoDB" id="9806388at2"/>
<dbReference type="PROSITE" id="PS00491">
    <property type="entry name" value="PROLINE_PEPTIDASE"/>
    <property type="match status" value="1"/>
</dbReference>
<dbReference type="FunFam" id="3.90.230.10:FF:000014">
    <property type="entry name" value="Aminopeptidase P family protein"/>
    <property type="match status" value="1"/>
</dbReference>
<dbReference type="SUPFAM" id="SSF55920">
    <property type="entry name" value="Creatinase/aminopeptidase"/>
    <property type="match status" value="1"/>
</dbReference>
<evidence type="ECO:0000256" key="1">
    <source>
        <dbReference type="ARBA" id="ARBA00008766"/>
    </source>
</evidence>
<keyword evidence="8" id="KW-1185">Reference proteome</keyword>
<dbReference type="InterPro" id="IPR036005">
    <property type="entry name" value="Creatinase/aminopeptidase-like"/>
</dbReference>
<name>D9QRW8_ACEAZ</name>
<dbReference type="PANTHER" id="PTHR46112:SF3">
    <property type="entry name" value="AMINOPEPTIDASE YPDF"/>
    <property type="match status" value="1"/>
</dbReference>
<dbReference type="GO" id="GO:0016787">
    <property type="term" value="F:hydrolase activity"/>
    <property type="evidence" value="ECO:0007669"/>
    <property type="project" value="UniProtKB-KW"/>
</dbReference>
<evidence type="ECO:0000256" key="3">
    <source>
        <dbReference type="ARBA" id="ARBA00022801"/>
    </source>
</evidence>